<feature type="transmembrane region" description="Helical" evidence="1">
    <location>
        <begin position="51"/>
        <end position="73"/>
    </location>
</feature>
<protein>
    <submittedName>
        <fullName evidence="2">Uncharacterized protein</fullName>
    </submittedName>
</protein>
<dbReference type="Proteomes" id="UP001595698">
    <property type="component" value="Unassembled WGS sequence"/>
</dbReference>
<dbReference type="EMBL" id="JBHSBC010000002">
    <property type="protein sequence ID" value="MFC3979340.1"/>
    <property type="molecule type" value="Genomic_DNA"/>
</dbReference>
<accession>A0ABV8EVD0</accession>
<feature type="transmembrane region" description="Helical" evidence="1">
    <location>
        <begin position="132"/>
        <end position="151"/>
    </location>
</feature>
<keyword evidence="1" id="KW-0472">Membrane</keyword>
<evidence type="ECO:0000313" key="2">
    <source>
        <dbReference type="EMBL" id="MFC3979340.1"/>
    </source>
</evidence>
<name>A0ABV8EVD0_9ACTN</name>
<evidence type="ECO:0000256" key="1">
    <source>
        <dbReference type="SAM" id="Phobius"/>
    </source>
</evidence>
<keyword evidence="1" id="KW-0812">Transmembrane</keyword>
<keyword evidence="1" id="KW-1133">Transmembrane helix</keyword>
<reference evidence="3" key="1">
    <citation type="journal article" date="2019" name="Int. J. Syst. Evol. Microbiol.">
        <title>The Global Catalogue of Microorganisms (GCM) 10K type strain sequencing project: providing services to taxonomists for standard genome sequencing and annotation.</title>
        <authorList>
            <consortium name="The Broad Institute Genomics Platform"/>
            <consortium name="The Broad Institute Genome Sequencing Center for Infectious Disease"/>
            <person name="Wu L."/>
            <person name="Ma J."/>
        </authorList>
    </citation>
    <scope>NUCLEOTIDE SEQUENCE [LARGE SCALE GENOMIC DNA]</scope>
    <source>
        <strain evidence="3">TBRC 7912</strain>
    </source>
</reference>
<comment type="caution">
    <text evidence="2">The sequence shown here is derived from an EMBL/GenBank/DDBJ whole genome shotgun (WGS) entry which is preliminary data.</text>
</comment>
<organism evidence="2 3">
    <name type="scientific">Streptosporangium jomthongense</name>
    <dbReference type="NCBI Taxonomy" id="1193683"/>
    <lineage>
        <taxon>Bacteria</taxon>
        <taxon>Bacillati</taxon>
        <taxon>Actinomycetota</taxon>
        <taxon>Actinomycetes</taxon>
        <taxon>Streptosporangiales</taxon>
        <taxon>Streptosporangiaceae</taxon>
        <taxon>Streptosporangium</taxon>
    </lineage>
</organism>
<feature type="transmembrane region" description="Helical" evidence="1">
    <location>
        <begin position="79"/>
        <end position="98"/>
    </location>
</feature>
<feature type="transmembrane region" description="Helical" evidence="1">
    <location>
        <begin position="20"/>
        <end position="39"/>
    </location>
</feature>
<proteinExistence type="predicted"/>
<sequence>MSTQLLAGSPSVPASVRSAASLWFIAVGTGAFESALAVADLLARGTASATGLAGGLGLRLAVFAGAILLAVRLRQGRGWARVALALTLGIFGTLSLVVEPVRWLMTGNSILGFFADADLMTLAFVLSRVVHLTAVLAAMALMFSPAANVYFRDVRSGLSPTPGEMA</sequence>
<gene>
    <name evidence="2" type="ORF">ACFOYY_04355</name>
</gene>
<evidence type="ECO:0000313" key="3">
    <source>
        <dbReference type="Proteomes" id="UP001595698"/>
    </source>
</evidence>
<dbReference type="RefSeq" id="WP_386188007.1">
    <property type="nucleotide sequence ID" value="NZ_JBHSBC010000002.1"/>
</dbReference>
<keyword evidence="3" id="KW-1185">Reference proteome</keyword>